<evidence type="ECO:0000256" key="1">
    <source>
        <dbReference type="SAM" id="SignalP"/>
    </source>
</evidence>
<feature type="chain" id="PRO_5039606402" evidence="1">
    <location>
        <begin position="27"/>
        <end position="125"/>
    </location>
</feature>
<dbReference type="PROSITE" id="PS51257">
    <property type="entry name" value="PROKAR_LIPOPROTEIN"/>
    <property type="match status" value="1"/>
</dbReference>
<name>A0A6I6E5B0_9MICO</name>
<evidence type="ECO:0000259" key="2">
    <source>
        <dbReference type="Pfam" id="PF03724"/>
    </source>
</evidence>
<dbReference type="Gene3D" id="2.40.128.270">
    <property type="match status" value="1"/>
</dbReference>
<reference evidence="3 4" key="1">
    <citation type="submission" date="2018-09" db="EMBL/GenBank/DDBJ databases">
        <title>Whole genome sequencing of Microbacterium oryzae strain MB-10T.</title>
        <authorList>
            <person name="Das S.K."/>
        </authorList>
    </citation>
    <scope>NUCLEOTIDE SEQUENCE [LARGE SCALE GENOMIC DNA]</scope>
    <source>
        <strain evidence="3 4">MB-10</strain>
    </source>
</reference>
<keyword evidence="4" id="KW-1185">Reference proteome</keyword>
<evidence type="ECO:0000313" key="3">
    <source>
        <dbReference type="EMBL" id="QGU27600.1"/>
    </source>
</evidence>
<dbReference type="InterPro" id="IPR038670">
    <property type="entry name" value="HslJ-like_sf"/>
</dbReference>
<feature type="domain" description="DUF306" evidence="2">
    <location>
        <begin position="41"/>
        <end position="91"/>
    </location>
</feature>
<accession>A0A6I6E5B0</accession>
<organism evidence="3 4">
    <name type="scientific">Microbacterium oryzae</name>
    <dbReference type="NCBI Taxonomy" id="743009"/>
    <lineage>
        <taxon>Bacteria</taxon>
        <taxon>Bacillati</taxon>
        <taxon>Actinomycetota</taxon>
        <taxon>Actinomycetes</taxon>
        <taxon>Micrococcales</taxon>
        <taxon>Microbacteriaceae</taxon>
        <taxon>Microbacterium</taxon>
    </lineage>
</organism>
<sequence>MSRERIWRVGALIAAGLALAGCASNAGGADVASVVGKWQSSEDSEPYLTFSDDGKFRGNDGCNGMSGRYEQDGDTVSVTFVAANVRGCPGVDTWLSKLKSITVGESTLEVYDASGELLGSLARES</sequence>
<dbReference type="KEGG" id="moj:D7D94_07920"/>
<dbReference type="AlphaFoldDB" id="A0A6I6E5B0"/>
<protein>
    <submittedName>
        <fullName evidence="3">META domain-containing protein</fullName>
    </submittedName>
</protein>
<dbReference type="Pfam" id="PF03724">
    <property type="entry name" value="META"/>
    <property type="match status" value="1"/>
</dbReference>
<gene>
    <name evidence="3" type="ORF">D7D94_07920</name>
</gene>
<dbReference type="OrthoDB" id="4990393at2"/>
<evidence type="ECO:0000313" key="4">
    <source>
        <dbReference type="Proteomes" id="UP000422989"/>
    </source>
</evidence>
<proteinExistence type="predicted"/>
<dbReference type="Proteomes" id="UP000422989">
    <property type="component" value="Chromosome"/>
</dbReference>
<feature type="signal peptide" evidence="1">
    <location>
        <begin position="1"/>
        <end position="26"/>
    </location>
</feature>
<dbReference type="InterPro" id="IPR005184">
    <property type="entry name" value="DUF306_Meta_HslJ"/>
</dbReference>
<keyword evidence="1" id="KW-0732">Signal</keyword>
<dbReference type="EMBL" id="CP032550">
    <property type="protein sequence ID" value="QGU27600.1"/>
    <property type="molecule type" value="Genomic_DNA"/>
</dbReference>